<dbReference type="SMART" id="SM00707">
    <property type="entry name" value="RPEL"/>
    <property type="match status" value="4"/>
</dbReference>
<comment type="caution">
    <text evidence="14">The sequence shown here is derived from an EMBL/GenBank/DDBJ whole genome shotgun (WGS) entry which is preliminary data.</text>
</comment>
<feature type="region of interest" description="Disordered" evidence="12">
    <location>
        <begin position="862"/>
        <end position="891"/>
    </location>
</feature>
<feature type="compositionally biased region" description="Pro residues" evidence="12">
    <location>
        <begin position="265"/>
        <end position="274"/>
    </location>
</feature>
<feature type="repeat" description="RCC1" evidence="9">
    <location>
        <begin position="1050"/>
        <end position="1101"/>
    </location>
</feature>
<dbReference type="GO" id="GO:0048484">
    <property type="term" value="P:enteric nervous system development"/>
    <property type="evidence" value="ECO:0007669"/>
    <property type="project" value="UniProtKB-UniRule"/>
</dbReference>
<dbReference type="PANTHER" id="PTHR12751">
    <property type="entry name" value="PHOSPHATASE AND ACTIN REGULATOR PHACTR"/>
    <property type="match status" value="1"/>
</dbReference>
<feature type="compositionally biased region" description="Basic and acidic residues" evidence="12">
    <location>
        <begin position="215"/>
        <end position="247"/>
    </location>
</feature>
<feature type="compositionally biased region" description="Basic and acidic residues" evidence="12">
    <location>
        <begin position="168"/>
        <end position="180"/>
    </location>
</feature>
<feature type="region of interest" description="Disordered" evidence="12">
    <location>
        <begin position="603"/>
        <end position="673"/>
    </location>
</feature>
<dbReference type="InterPro" id="IPR009091">
    <property type="entry name" value="RCC1/BLIP-II"/>
</dbReference>
<keyword evidence="6 11" id="KW-0524">Neurogenesis</keyword>
<comment type="subcellular location">
    <subcellularLocation>
        <location evidence="11">Cytoplasm</location>
    </subcellularLocation>
    <subcellularLocation>
        <location evidence="11">Cell projection</location>
        <location evidence="11">Lamellipodium</location>
    </subcellularLocation>
</comment>
<dbReference type="InterPro" id="IPR000408">
    <property type="entry name" value="Reg_chr_condens"/>
</dbReference>
<feature type="repeat" description="RPEL" evidence="10">
    <location>
        <begin position="897"/>
        <end position="922"/>
    </location>
</feature>
<evidence type="ECO:0000313" key="14">
    <source>
        <dbReference type="EMBL" id="MBN3315064.1"/>
    </source>
</evidence>
<evidence type="ECO:0000313" key="15">
    <source>
        <dbReference type="Proteomes" id="UP000736164"/>
    </source>
</evidence>
<feature type="non-terminal residue" evidence="14">
    <location>
        <position position="1382"/>
    </location>
</feature>
<keyword evidence="15" id="KW-1185">Reference proteome</keyword>
<dbReference type="PROSITE" id="PS50012">
    <property type="entry name" value="RCC1_3"/>
    <property type="match status" value="7"/>
</dbReference>
<evidence type="ECO:0000256" key="3">
    <source>
        <dbReference type="ARBA" id="ARBA00022473"/>
    </source>
</evidence>
<dbReference type="PANTHER" id="PTHR12751:SF4">
    <property type="entry name" value="PHOSPHATASE AND ACTIN REGULATOR 4"/>
    <property type="match status" value="1"/>
</dbReference>
<dbReference type="PROSITE" id="PS00625">
    <property type="entry name" value="RCC1_1"/>
    <property type="match status" value="1"/>
</dbReference>
<comment type="function">
    <text evidence="11">Regulator of protein phosphatase 1 (PP1) required for neural tube and optic fissure closure, and enteric neural crest cell (ENCCs) migration during development. Acts as an activator of PP1. During neural tube closure, localizes to the ventral neural tube and activates PP1, leading to down-regulate cell proliferation within cranial neural tissue and the neural retina. Also acts as a regulator of migration of enteric neural crest cells (ENCCs) by activating PP1, leading to repression of the integrin signaling through the rho/rock pathway.</text>
</comment>
<dbReference type="Proteomes" id="UP000736164">
    <property type="component" value="Unassembled WGS sequence"/>
</dbReference>
<evidence type="ECO:0000256" key="2">
    <source>
        <dbReference type="ARBA" id="ARBA00011844"/>
    </source>
</evidence>
<dbReference type="InterPro" id="IPR004018">
    <property type="entry name" value="RPEL_repeat"/>
</dbReference>
<accession>A0A8J7T9A9</accession>
<feature type="repeat" description="RCC1" evidence="9">
    <location>
        <begin position="1155"/>
        <end position="1219"/>
    </location>
</feature>
<evidence type="ECO:0000256" key="7">
    <source>
        <dbReference type="ARBA" id="ARBA00023203"/>
    </source>
</evidence>
<dbReference type="GO" id="GO:0030027">
    <property type="term" value="C:lamellipodium"/>
    <property type="evidence" value="ECO:0007669"/>
    <property type="project" value="UniProtKB-SubCell"/>
</dbReference>
<feature type="region of interest" description="Disordered" evidence="12">
    <location>
        <begin position="168"/>
        <end position="373"/>
    </location>
</feature>
<dbReference type="Pfam" id="PF02755">
    <property type="entry name" value="RPEL"/>
    <property type="match status" value="3"/>
</dbReference>
<dbReference type="InterPro" id="IPR058923">
    <property type="entry name" value="RCC1-like_dom"/>
</dbReference>
<dbReference type="Gene3D" id="2.130.10.30">
    <property type="entry name" value="Regulator of chromosome condensation 1/beta-lactamase-inhibitor protein II"/>
    <property type="match status" value="1"/>
</dbReference>
<gene>
    <name evidence="14" type="primary">Rcc1</name>
    <name evidence="14" type="ORF">GTO95_0008115</name>
</gene>
<feature type="region of interest" description="Disordered" evidence="12">
    <location>
        <begin position="686"/>
        <end position="844"/>
    </location>
</feature>
<reference evidence="14" key="1">
    <citation type="journal article" date="2021" name="Cell">
        <title>Tracing the genetic footprints of vertebrate landing in non-teleost ray-finned fishes.</title>
        <authorList>
            <person name="Bi X."/>
            <person name="Wang K."/>
            <person name="Yang L."/>
            <person name="Pan H."/>
            <person name="Jiang H."/>
            <person name="Wei Q."/>
            <person name="Fang M."/>
            <person name="Yu H."/>
            <person name="Zhu C."/>
            <person name="Cai Y."/>
            <person name="He Y."/>
            <person name="Gan X."/>
            <person name="Zeng H."/>
            <person name="Yu D."/>
            <person name="Zhu Y."/>
            <person name="Jiang H."/>
            <person name="Qiu Q."/>
            <person name="Yang H."/>
            <person name="Zhang Y.E."/>
            <person name="Wang W."/>
            <person name="Zhu M."/>
            <person name="He S."/>
            <person name="Zhang G."/>
        </authorList>
    </citation>
    <scope>NUCLEOTIDE SEQUENCE</scope>
    <source>
        <strain evidence="14">Allg_001</strain>
    </source>
</reference>
<dbReference type="GO" id="GO:0001755">
    <property type="term" value="P:neural crest cell migration"/>
    <property type="evidence" value="ECO:0007669"/>
    <property type="project" value="UniProtKB-UniRule"/>
</dbReference>
<keyword evidence="4 11" id="KW-0963">Cytoplasm</keyword>
<evidence type="ECO:0000256" key="4">
    <source>
        <dbReference type="ARBA" id="ARBA00022490"/>
    </source>
</evidence>
<evidence type="ECO:0000256" key="1">
    <source>
        <dbReference type="ARBA" id="ARBA00009795"/>
    </source>
</evidence>
<feature type="compositionally biased region" description="Pro residues" evidence="12">
    <location>
        <begin position="608"/>
        <end position="617"/>
    </location>
</feature>
<feature type="compositionally biased region" description="Basic and acidic residues" evidence="12">
    <location>
        <begin position="749"/>
        <end position="759"/>
    </location>
</feature>
<evidence type="ECO:0000259" key="13">
    <source>
        <dbReference type="Pfam" id="PF25390"/>
    </source>
</evidence>
<dbReference type="GO" id="GO:0008157">
    <property type="term" value="F:protein phosphatase 1 binding"/>
    <property type="evidence" value="ECO:0007669"/>
    <property type="project" value="UniProtKB-UniRule"/>
</dbReference>
<feature type="repeat" description="RPEL" evidence="10">
    <location>
        <begin position="859"/>
        <end position="884"/>
    </location>
</feature>
<name>A0A8J7T9A9_ATRSP</name>
<keyword evidence="8 11" id="KW-0966">Cell projection</keyword>
<feature type="repeat" description="RCC1" evidence="9">
    <location>
        <begin position="999"/>
        <end position="1049"/>
    </location>
</feature>
<feature type="compositionally biased region" description="Low complexity" evidence="12">
    <location>
        <begin position="301"/>
        <end position="344"/>
    </location>
</feature>
<dbReference type="GO" id="GO:0005737">
    <property type="term" value="C:cytoplasm"/>
    <property type="evidence" value="ECO:0007669"/>
    <property type="project" value="UniProtKB-SubCell"/>
</dbReference>
<organism evidence="14 15">
    <name type="scientific">Atractosteus spatula</name>
    <name type="common">Alligator gar</name>
    <name type="synonym">Lepisosteus spatula</name>
    <dbReference type="NCBI Taxonomy" id="7917"/>
    <lineage>
        <taxon>Eukaryota</taxon>
        <taxon>Metazoa</taxon>
        <taxon>Chordata</taxon>
        <taxon>Craniata</taxon>
        <taxon>Vertebrata</taxon>
        <taxon>Euteleostomi</taxon>
        <taxon>Actinopterygii</taxon>
        <taxon>Neopterygii</taxon>
        <taxon>Holostei</taxon>
        <taxon>Semionotiformes</taxon>
        <taxon>Lepisosteidae</taxon>
        <taxon>Atractosteus</taxon>
    </lineage>
</organism>
<dbReference type="GO" id="GO:0007266">
    <property type="term" value="P:Rho protein signal transduction"/>
    <property type="evidence" value="ECO:0007669"/>
    <property type="project" value="UniProtKB-UniRule"/>
</dbReference>
<feature type="compositionally biased region" description="Pro residues" evidence="12">
    <location>
        <begin position="345"/>
        <end position="368"/>
    </location>
</feature>
<dbReference type="GO" id="GO:0030036">
    <property type="term" value="P:actin cytoskeleton organization"/>
    <property type="evidence" value="ECO:0007669"/>
    <property type="project" value="UniProtKB-UniRule"/>
</dbReference>
<feature type="repeat" description="RCC1" evidence="9">
    <location>
        <begin position="1274"/>
        <end position="1324"/>
    </location>
</feature>
<dbReference type="Gene3D" id="6.10.140.2130">
    <property type="match status" value="1"/>
</dbReference>
<feature type="compositionally biased region" description="Acidic residues" evidence="12">
    <location>
        <begin position="797"/>
        <end position="808"/>
    </location>
</feature>
<evidence type="ECO:0000256" key="6">
    <source>
        <dbReference type="ARBA" id="ARBA00022902"/>
    </source>
</evidence>
<dbReference type="Pfam" id="PF25390">
    <property type="entry name" value="WD40_RLD"/>
    <property type="match status" value="1"/>
</dbReference>
<feature type="repeat" description="RCC1" evidence="9">
    <location>
        <begin position="1220"/>
        <end position="1273"/>
    </location>
</feature>
<feature type="domain" description="RCC1-like" evidence="13">
    <location>
        <begin position="1000"/>
        <end position="1374"/>
    </location>
</feature>
<dbReference type="GO" id="GO:0061386">
    <property type="term" value="P:closure of optic fissure"/>
    <property type="evidence" value="ECO:0007669"/>
    <property type="project" value="UniProtKB-UniRule"/>
</dbReference>
<evidence type="ECO:0000256" key="10">
    <source>
        <dbReference type="PROSITE-ProRule" id="PRU00401"/>
    </source>
</evidence>
<evidence type="ECO:0000256" key="11">
    <source>
        <dbReference type="RuleBase" id="RU367131"/>
    </source>
</evidence>
<comment type="subunit">
    <text evidence="2 11">Binds PPP1CA and actin.</text>
</comment>
<dbReference type="SUPFAM" id="SSF50985">
    <property type="entry name" value="RCC1/BLIP-II"/>
    <property type="match status" value="1"/>
</dbReference>
<dbReference type="GO" id="GO:0001843">
    <property type="term" value="P:neural tube closure"/>
    <property type="evidence" value="ECO:0007669"/>
    <property type="project" value="UniProtKB-UniRule"/>
</dbReference>
<dbReference type="GO" id="GO:0072542">
    <property type="term" value="F:protein phosphatase activator activity"/>
    <property type="evidence" value="ECO:0007669"/>
    <property type="project" value="UniProtKB-UniRule"/>
</dbReference>
<feature type="region of interest" description="Disordered" evidence="12">
    <location>
        <begin position="92"/>
        <end position="130"/>
    </location>
</feature>
<dbReference type="PROSITE" id="PS51073">
    <property type="entry name" value="RPEL"/>
    <property type="match status" value="3"/>
</dbReference>
<dbReference type="PRINTS" id="PR00633">
    <property type="entry name" value="RCCNDNSATION"/>
</dbReference>
<dbReference type="GO" id="GO:0003779">
    <property type="term" value="F:actin binding"/>
    <property type="evidence" value="ECO:0007669"/>
    <property type="project" value="UniProtKB-UniRule"/>
</dbReference>
<feature type="non-terminal residue" evidence="14">
    <location>
        <position position="1"/>
    </location>
</feature>
<dbReference type="GO" id="GO:0051726">
    <property type="term" value="P:regulation of cell cycle"/>
    <property type="evidence" value="ECO:0007669"/>
    <property type="project" value="UniProtKB-UniRule"/>
</dbReference>
<feature type="repeat" description="RCC1" evidence="9">
    <location>
        <begin position="1102"/>
        <end position="1154"/>
    </location>
</feature>
<dbReference type="PROSITE" id="PS00626">
    <property type="entry name" value="RCC1_2"/>
    <property type="match status" value="3"/>
</dbReference>
<protein>
    <recommendedName>
        <fullName evidence="11">Phosphatase and actin regulator 4</fullName>
    </recommendedName>
</protein>
<evidence type="ECO:0000256" key="9">
    <source>
        <dbReference type="PROSITE-ProRule" id="PRU00235"/>
    </source>
</evidence>
<feature type="repeat" description="RCC1" evidence="9">
    <location>
        <begin position="1325"/>
        <end position="1378"/>
    </location>
</feature>
<evidence type="ECO:0000256" key="12">
    <source>
        <dbReference type="SAM" id="MobiDB-lite"/>
    </source>
</evidence>
<evidence type="ECO:0000256" key="5">
    <source>
        <dbReference type="ARBA" id="ARBA00022737"/>
    </source>
</evidence>
<comment type="similarity">
    <text evidence="1 11">Belongs to the phosphatase and actin regulator family.</text>
</comment>
<feature type="compositionally biased region" description="Pro residues" evidence="12">
    <location>
        <begin position="631"/>
        <end position="648"/>
    </location>
</feature>
<evidence type="ECO:0000256" key="8">
    <source>
        <dbReference type="ARBA" id="ARBA00023273"/>
    </source>
</evidence>
<dbReference type="Gene3D" id="6.10.140.1750">
    <property type="match status" value="1"/>
</dbReference>
<dbReference type="EMBL" id="JAAWVO010019108">
    <property type="protein sequence ID" value="MBN3315064.1"/>
    <property type="molecule type" value="Genomic_DNA"/>
</dbReference>
<dbReference type="GO" id="GO:2001045">
    <property type="term" value="P:negative regulation of integrin-mediated signaling pathway"/>
    <property type="evidence" value="ECO:0007669"/>
    <property type="project" value="UniProtKB-UniRule"/>
</dbReference>
<feature type="compositionally biased region" description="Acidic residues" evidence="12">
    <location>
        <begin position="735"/>
        <end position="748"/>
    </location>
</feature>
<sequence>MSPALTVSLAGALVVEEKERDFKGIYPLEVSHSPPPAYLYFRKISRIRIHVPQQVHCCDTLLQGSVHCSRLPAAGEGRSSMGQAIDVESAAEDPGLNSDDEVDNQLNTPGSDGGNSGDSTPPSRRKGKFSNFGKIFKPWKWRKKKSSEKFKETSEVLERKISMRKPRQELIDKGVLKEIPDNEGEDVNSSKHPTMKNGHTVPVGGGKSSEQGRPPSEKMRPYSEADKKGTLPKQPSDEDGRLRRESNGSRPASESEPPRDTLREPLPPKQPILPPKWLMVSPVQEAGGDGPVKDHGMHKNPTGAAPSSAATTTASSSSTFSSSSTSSAGSGTKPARTVSSASTNPPAPSSTPAAPAPAKQPPVPPPKPINRNSNPALIVARFQKQEAPVTTPVTGEKTPLPFHLGNRCIIICDLIAKERIMYRRFKVHVTAVLISKHARLQAMCCAPNMMSEHVHTCSGKQVHTHPRTCCKKSRAAFSFSGSVWNSLSEDIRMSPRHRNIPQILPPPPEASRHPNASTLHRGENVSFPLYWSCWKREAEYDAYLSLPVYLCRRAGAPRSDHAPCPLKLIFSLDNPCAYFISLVWMLFFFLCTAELSQAAGGGTLVPAKPSPPLPPKRTTPVTKRNPEEPSHIPPSPPRTHPPPLPPIALPSQPQAVPQVQHTPPSPAPESARQPAVPLHIMIQRALNSPGPAVPNPDGSQRAHSLLFETTPEVQNDPATRVRSLPVTIEPLKLPEDDDFEEEEEQEEEQPTHPELEPRSRRGYVGDNLSVSVIPEVEGSDSSEEEESDSDGPVLYKDEDEEEEDEDDTQTSSLASKVKRKDTLALKLSSRPSAPDREDKNPVTWQSREQWELIRTQIGTTLTRRLSQRPTPEELEQRNILQPKNEADRQAEKREIKRRLTRKLSQRPTVAELQARKILRFHEYVEVTDAHDYDRRADKPWTKLTPADKAAIRKELNEFKSSEMEVHEDSRIYTRPSPSVEVKPSKKVKVSHSSHGKQAGQVLVLGQGDVGQLGLGEDVMERKRPALVSLPESVVQAEAGGMHTVCLSDSGNIYTFGCNDEGALGRDTSEEGSETRPGKVELQEKVVQVSAGDSHSAALTEDGTVYIWGSFRDNNGVIGLLEPMKKCTLPVQIPIDEPVVKIASGNDHLVMLTLSGELYSSGCGEQGQLGRVPERFTNRGGRKGLKRLLVPQRVLVRARGKVHFKDVFCGAYFTFAVSKEGHVYGFGLSNYHQLGTQGTSSCFSPVKLTAFRNSTTSWVAFSGGQHHTICLDSEGKVYSLGRAEYGRLGLGQGAEEKAEPTPVPEMVDVQSVACGASVSYAVTMQGSVFAWGMGTNLQLGTGEEDDEWSPVEMMGKQLENREVLSVSSGGQHTVLLVKEKQES</sequence>
<keyword evidence="7 11" id="KW-0009">Actin-binding</keyword>
<proteinExistence type="inferred from homology"/>
<feature type="repeat" description="RPEL" evidence="10">
    <location>
        <begin position="155"/>
        <end position="180"/>
    </location>
</feature>
<keyword evidence="3 11" id="KW-0217">Developmental protein</keyword>
<keyword evidence="5" id="KW-0677">Repeat</keyword>
<feature type="compositionally biased region" description="Acidic residues" evidence="12">
    <location>
        <begin position="777"/>
        <end position="789"/>
    </location>
</feature>